<keyword evidence="2" id="KW-1185">Reference proteome</keyword>
<dbReference type="Gene3D" id="3.40.50.1820">
    <property type="entry name" value="alpha/beta hydrolase"/>
    <property type="match status" value="1"/>
</dbReference>
<proteinExistence type="predicted"/>
<evidence type="ECO:0000313" key="1">
    <source>
        <dbReference type="EMBL" id="NHO67241.1"/>
    </source>
</evidence>
<dbReference type="AlphaFoldDB" id="A0A9E5MN00"/>
<reference evidence="1" key="1">
    <citation type="submission" date="2020-03" db="EMBL/GenBank/DDBJ databases">
        <authorList>
            <person name="Guo F."/>
        </authorList>
    </citation>
    <scope>NUCLEOTIDE SEQUENCE</scope>
    <source>
        <strain evidence="1">JCM 30134</strain>
    </source>
</reference>
<name>A0A9E5MN00_9GAMM</name>
<comment type="caution">
    <text evidence="1">The sequence shown here is derived from an EMBL/GenBank/DDBJ whole genome shotgun (WGS) entry which is preliminary data.</text>
</comment>
<dbReference type="Proteomes" id="UP000787472">
    <property type="component" value="Unassembled WGS sequence"/>
</dbReference>
<organism evidence="1 2">
    <name type="scientific">Pseudomaricurvus hydrocarbonicus</name>
    <dbReference type="NCBI Taxonomy" id="1470433"/>
    <lineage>
        <taxon>Bacteria</taxon>
        <taxon>Pseudomonadati</taxon>
        <taxon>Pseudomonadota</taxon>
        <taxon>Gammaproteobacteria</taxon>
        <taxon>Cellvibrionales</taxon>
        <taxon>Cellvibrionaceae</taxon>
        <taxon>Pseudomaricurvus</taxon>
    </lineage>
</organism>
<evidence type="ECO:0000313" key="2">
    <source>
        <dbReference type="Proteomes" id="UP000787472"/>
    </source>
</evidence>
<protein>
    <submittedName>
        <fullName evidence="1">Uncharacterized protein</fullName>
    </submittedName>
</protein>
<accession>A0A9E5MN00</accession>
<dbReference type="InterPro" id="IPR029058">
    <property type="entry name" value="AB_hydrolase_fold"/>
</dbReference>
<gene>
    <name evidence="1" type="ORF">G8770_16960</name>
</gene>
<dbReference type="SUPFAM" id="SSF53474">
    <property type="entry name" value="alpha/beta-Hydrolases"/>
    <property type="match status" value="1"/>
</dbReference>
<dbReference type="EMBL" id="JAAONZ010000015">
    <property type="protein sequence ID" value="NHO67241.1"/>
    <property type="molecule type" value="Genomic_DNA"/>
</dbReference>
<sequence>MPPNLMTRAFYDTIVIPEAQAPYNSVQLKLYYPAKLDPHNPTQQFGMLAADRQQAPFPVVIFMPGMNIDPAGYRWLAEALGQCGIATLCYQFMAEEMPGSIFSSPGLNLPAMLPDTLGQSSSSTVLTHLLDYLQRQQQQGPLQGCLNLEQIILGGHSAGGLMAILNANPEWFSGVCGCFSYGASTAANPMLGWGENSYLPLPGRVPTLLIGGTREIEISNVSGSNPEDNAARQASRIVQTFEQVMPPLDGKNWLVLIQDATHLMPVYPPDDTTGLGFLNPESNQSLADHRNLLLTTLQLFIEHIITGEGSELQNLLTSHPLVSLYQRK</sequence>
<dbReference type="RefSeq" id="WP_167189581.1">
    <property type="nucleotide sequence ID" value="NZ_JAAONZ010000015.1"/>
</dbReference>